<name>A0A9X3WVP5_9BACT</name>
<comment type="caution">
    <text evidence="2">The sequence shown here is derived from an EMBL/GenBank/DDBJ whole genome shotgun (WGS) entry which is preliminary data.</text>
</comment>
<keyword evidence="1" id="KW-0812">Transmembrane</keyword>
<dbReference type="EMBL" id="JAGTJJ010000001">
    <property type="protein sequence ID" value="MDC3978992.1"/>
    <property type="molecule type" value="Genomic_DNA"/>
</dbReference>
<organism evidence="2 3">
    <name type="scientific">Polyangium jinanense</name>
    <dbReference type="NCBI Taxonomy" id="2829994"/>
    <lineage>
        <taxon>Bacteria</taxon>
        <taxon>Pseudomonadati</taxon>
        <taxon>Myxococcota</taxon>
        <taxon>Polyangia</taxon>
        <taxon>Polyangiales</taxon>
        <taxon>Polyangiaceae</taxon>
        <taxon>Polyangium</taxon>
    </lineage>
</organism>
<dbReference type="Proteomes" id="UP001151081">
    <property type="component" value="Unassembled WGS sequence"/>
</dbReference>
<proteinExistence type="predicted"/>
<evidence type="ECO:0000256" key="1">
    <source>
        <dbReference type="SAM" id="Phobius"/>
    </source>
</evidence>
<dbReference type="RefSeq" id="WP_272426085.1">
    <property type="nucleotide sequence ID" value="NZ_JAGTJJ010000001.1"/>
</dbReference>
<sequence length="81" mass="8494">MQQPFLATIIAGGALMLTGAIGTPFAEEKGTQTALSVVGFTGLVLLLPVSSVLGGVSTAYSTSNVTFKDPRTRPDLRERIR</sequence>
<protein>
    <submittedName>
        <fullName evidence="2">Uncharacterized protein</fullName>
    </submittedName>
</protein>
<dbReference type="AlphaFoldDB" id="A0A9X3WVP5"/>
<keyword evidence="3" id="KW-1185">Reference proteome</keyword>
<accession>A0A9X3WVP5</accession>
<evidence type="ECO:0000313" key="3">
    <source>
        <dbReference type="Proteomes" id="UP001151081"/>
    </source>
</evidence>
<keyword evidence="1" id="KW-1133">Transmembrane helix</keyword>
<feature type="transmembrane region" description="Helical" evidence="1">
    <location>
        <begin position="38"/>
        <end position="61"/>
    </location>
</feature>
<keyword evidence="1" id="KW-0472">Membrane</keyword>
<reference evidence="2 3" key="1">
    <citation type="submission" date="2021-04" db="EMBL/GenBank/DDBJ databases">
        <title>Genome analysis of Polyangium sp.</title>
        <authorList>
            <person name="Li Y."/>
            <person name="Wang J."/>
        </authorList>
    </citation>
    <scope>NUCLEOTIDE SEQUENCE [LARGE SCALE GENOMIC DNA]</scope>
    <source>
        <strain evidence="2 3">SDU14</strain>
    </source>
</reference>
<gene>
    <name evidence="2" type="ORF">KEG57_00685</name>
</gene>
<evidence type="ECO:0000313" key="2">
    <source>
        <dbReference type="EMBL" id="MDC3978992.1"/>
    </source>
</evidence>